<dbReference type="Pfam" id="PF13238">
    <property type="entry name" value="AAA_18"/>
    <property type="match status" value="1"/>
</dbReference>
<comment type="function">
    <text evidence="10">Broad-specificity nucleoside monophosphate (NMP) kinase that catalyzes the reversible transfer of the terminal phosphate group between nucleoside triphosphates and monophosphates. Has also ATPase activity. Involved in the late cytoplasmic maturation steps of the 40S ribosomal particles, specifically 18S rRNA maturation. While NMP activity is not required for ribosome maturation, ATPase activity is. Associates transiently with small ribosomal subunit protein uS11. ATP hydrolysis breaks the interaction with uS11. May temporarily remove uS11 from the ribosome to enable a conformational change of the ribosomal RNA that is needed for the final maturation step of the small ribosomal subunit. Its NMP activity may have a role in nuclear energy homeostasis.</text>
</comment>
<evidence type="ECO:0000256" key="4">
    <source>
        <dbReference type="ARBA" id="ARBA00022552"/>
    </source>
</evidence>
<dbReference type="GO" id="GO:0005737">
    <property type="term" value="C:cytoplasm"/>
    <property type="evidence" value="ECO:0007669"/>
    <property type="project" value="UniProtKB-SubCell"/>
</dbReference>
<keyword evidence="8 10" id="KW-0067">ATP-binding</keyword>
<evidence type="ECO:0000256" key="10">
    <source>
        <dbReference type="HAMAP-Rule" id="MF_03173"/>
    </source>
</evidence>
<evidence type="ECO:0000313" key="11">
    <source>
        <dbReference type="EnsemblMetazoa" id="MESCA002676-PA"/>
    </source>
</evidence>
<dbReference type="GO" id="GO:0004017">
    <property type="term" value="F:AMP kinase activity"/>
    <property type="evidence" value="ECO:0007669"/>
    <property type="project" value="UniProtKB-UniRule"/>
</dbReference>
<evidence type="ECO:0000256" key="8">
    <source>
        <dbReference type="ARBA" id="ARBA00022840"/>
    </source>
</evidence>
<dbReference type="FunFam" id="3.40.50.300:FF:000372">
    <property type="entry name" value="Adenylate kinase isoenzyme 6 homolog"/>
    <property type="match status" value="1"/>
</dbReference>
<feature type="binding site" evidence="10">
    <location>
        <position position="15"/>
    </location>
    <ligand>
        <name>ATP</name>
        <dbReference type="ChEBI" id="CHEBI:30616"/>
    </ligand>
</feature>
<dbReference type="OMA" id="QCEIFGT"/>
<dbReference type="Proteomes" id="UP000015102">
    <property type="component" value="Unassembled WGS sequence"/>
</dbReference>
<feature type="binding site" evidence="10">
    <location>
        <position position="12"/>
    </location>
    <ligand>
        <name>ATP</name>
        <dbReference type="ChEBI" id="CHEBI:30616"/>
    </ligand>
</feature>
<feature type="region of interest" description="LID" evidence="10">
    <location>
        <begin position="109"/>
        <end position="119"/>
    </location>
</feature>
<evidence type="ECO:0000256" key="3">
    <source>
        <dbReference type="ARBA" id="ARBA00022517"/>
    </source>
</evidence>
<dbReference type="GO" id="GO:0042274">
    <property type="term" value="P:ribosomal small subunit biogenesis"/>
    <property type="evidence" value="ECO:0007669"/>
    <property type="project" value="UniProtKB-UniRule"/>
</dbReference>
<dbReference type="EC" id="2.7.4.3" evidence="10"/>
<name>T1GGZ5_MEGSC</name>
<dbReference type="InterPro" id="IPR027417">
    <property type="entry name" value="P-loop_NTPase"/>
</dbReference>
<dbReference type="PANTHER" id="PTHR12595">
    <property type="entry name" value="POS9-ACTIVATING FACTOR FAP7-RELATED"/>
    <property type="match status" value="1"/>
</dbReference>
<comment type="similarity">
    <text evidence="10">Belongs to the adenylate kinase family. AK6 subfamily.</text>
</comment>
<dbReference type="PANTHER" id="PTHR12595:SF0">
    <property type="entry name" value="ADENYLATE KINASE ISOENZYME 6"/>
    <property type="match status" value="1"/>
</dbReference>
<comment type="caution">
    <text evidence="10">Lacks conserved residue(s) required for the propagation of feature annotation.</text>
</comment>
<organism evidence="11 12">
    <name type="scientific">Megaselia scalaris</name>
    <name type="common">Humpbacked fly</name>
    <name type="synonym">Phora scalaris</name>
    <dbReference type="NCBI Taxonomy" id="36166"/>
    <lineage>
        <taxon>Eukaryota</taxon>
        <taxon>Metazoa</taxon>
        <taxon>Ecdysozoa</taxon>
        <taxon>Arthropoda</taxon>
        <taxon>Hexapoda</taxon>
        <taxon>Insecta</taxon>
        <taxon>Pterygota</taxon>
        <taxon>Neoptera</taxon>
        <taxon>Endopterygota</taxon>
        <taxon>Diptera</taxon>
        <taxon>Brachycera</taxon>
        <taxon>Muscomorpha</taxon>
        <taxon>Platypezoidea</taxon>
        <taxon>Phoridae</taxon>
        <taxon>Megaseliini</taxon>
        <taxon>Megaselia</taxon>
    </lineage>
</organism>
<keyword evidence="2 10" id="KW-0963">Cytoplasm</keyword>
<evidence type="ECO:0000256" key="1">
    <source>
        <dbReference type="ARBA" id="ARBA00000582"/>
    </source>
</evidence>
<dbReference type="GO" id="GO:0005634">
    <property type="term" value="C:nucleus"/>
    <property type="evidence" value="ECO:0007669"/>
    <property type="project" value="UniProtKB-SubCell"/>
</dbReference>
<keyword evidence="3 10" id="KW-0690">Ribosome biogenesis</keyword>
<evidence type="ECO:0000313" key="12">
    <source>
        <dbReference type="Proteomes" id="UP000015102"/>
    </source>
</evidence>
<dbReference type="GO" id="GO:0016887">
    <property type="term" value="F:ATP hydrolysis activity"/>
    <property type="evidence" value="ECO:0007669"/>
    <property type="project" value="UniProtKB-UniRule"/>
</dbReference>
<evidence type="ECO:0000256" key="6">
    <source>
        <dbReference type="ARBA" id="ARBA00022741"/>
    </source>
</evidence>
<dbReference type="GO" id="GO:0005524">
    <property type="term" value="F:ATP binding"/>
    <property type="evidence" value="ECO:0007669"/>
    <property type="project" value="UniProtKB-KW"/>
</dbReference>
<dbReference type="HOGENOM" id="CLU_079096_3_1_1"/>
<keyword evidence="4 10" id="KW-0698">rRNA processing</keyword>
<accession>T1GGZ5</accession>
<sequence>TLPNILITGTPGAGKSKLCEKLLERLEGDWEWQDVSKIAKENDCVTEYDEEFQCPVLDEDKLLDFMEPIMKKGGNIVEYHGCDFFPERWFQGVFVVRCNNTTLFDRLKERDYNDKKIASNVECEIFGTIYEEALESYKEDIITELKGETLKDLEEGCKKVKDFVRAWNRK</sequence>
<keyword evidence="5 10" id="KW-0808">Transferase</keyword>
<protein>
    <recommendedName>
        <fullName evidence="10">Adenylate kinase isoenzyme 6 homolog</fullName>
        <shortName evidence="10">AK6</shortName>
        <ecNumber evidence="10">2.7.4.3</ecNumber>
    </recommendedName>
    <alternativeName>
        <fullName evidence="10">Dual activity adenylate kinase/ATPase</fullName>
        <shortName evidence="10">AK/ATPase</shortName>
    </alternativeName>
</protein>
<dbReference type="SUPFAM" id="SSF52540">
    <property type="entry name" value="P-loop containing nucleoside triphosphate hydrolases"/>
    <property type="match status" value="1"/>
</dbReference>
<keyword evidence="6 10" id="KW-0547">Nucleotide-binding</keyword>
<dbReference type="GO" id="GO:0006364">
    <property type="term" value="P:rRNA processing"/>
    <property type="evidence" value="ECO:0007669"/>
    <property type="project" value="UniProtKB-KW"/>
</dbReference>
<feature type="binding site" evidence="10">
    <location>
        <position position="14"/>
    </location>
    <ligand>
        <name>ATP</name>
        <dbReference type="ChEBI" id="CHEBI:30616"/>
    </ligand>
</feature>
<dbReference type="AlphaFoldDB" id="T1GGZ5"/>
<evidence type="ECO:0000256" key="2">
    <source>
        <dbReference type="ARBA" id="ARBA00022490"/>
    </source>
</evidence>
<reference evidence="12" key="1">
    <citation type="submission" date="2013-02" db="EMBL/GenBank/DDBJ databases">
        <authorList>
            <person name="Hughes D."/>
        </authorList>
    </citation>
    <scope>NUCLEOTIDE SEQUENCE</scope>
    <source>
        <strain>Durham</strain>
        <strain evidence="12">NC isolate 2 -- Noor lab</strain>
    </source>
</reference>
<keyword evidence="7 10" id="KW-0418">Kinase</keyword>
<comment type="catalytic activity">
    <reaction evidence="10">
        <text>ATP + H2O = ADP + phosphate + H(+)</text>
        <dbReference type="Rhea" id="RHEA:13065"/>
        <dbReference type="ChEBI" id="CHEBI:15377"/>
        <dbReference type="ChEBI" id="CHEBI:15378"/>
        <dbReference type="ChEBI" id="CHEBI:30616"/>
        <dbReference type="ChEBI" id="CHEBI:43474"/>
        <dbReference type="ChEBI" id="CHEBI:456216"/>
    </reaction>
</comment>
<reference evidence="11" key="2">
    <citation type="submission" date="2015-06" db="UniProtKB">
        <authorList>
            <consortium name="EnsemblMetazoa"/>
        </authorList>
    </citation>
    <scope>IDENTIFICATION</scope>
</reference>
<feature type="region of interest" description="NMPbind" evidence="10">
    <location>
        <begin position="34"/>
        <end position="57"/>
    </location>
</feature>
<dbReference type="InterPro" id="IPR020618">
    <property type="entry name" value="Adenyl_kinase_AK6"/>
</dbReference>
<evidence type="ECO:0000256" key="7">
    <source>
        <dbReference type="ARBA" id="ARBA00022777"/>
    </source>
</evidence>
<dbReference type="STRING" id="36166.T1GGZ5"/>
<feature type="binding site" evidence="10">
    <location>
        <position position="16"/>
    </location>
    <ligand>
        <name>ATP</name>
        <dbReference type="ChEBI" id="CHEBI:30616"/>
    </ligand>
</feature>
<comment type="subcellular location">
    <subcellularLocation>
        <location evidence="10">Cytoplasm</location>
    </subcellularLocation>
    <subcellularLocation>
        <location evidence="10">Nucleus</location>
    </subcellularLocation>
</comment>
<dbReference type="HAMAP" id="MF_00039">
    <property type="entry name" value="Adenylate_kinase_AK6"/>
    <property type="match status" value="1"/>
</dbReference>
<dbReference type="EnsemblMetazoa" id="MESCA002676-RA">
    <property type="protein sequence ID" value="MESCA002676-PA"/>
    <property type="gene ID" value="MESCA002676"/>
</dbReference>
<feature type="binding site" evidence="10">
    <location>
        <position position="110"/>
    </location>
    <ligand>
        <name>ATP</name>
        <dbReference type="ChEBI" id="CHEBI:30616"/>
    </ligand>
</feature>
<keyword evidence="12" id="KW-1185">Reference proteome</keyword>
<dbReference type="Gene3D" id="3.40.50.300">
    <property type="entry name" value="P-loop containing nucleotide triphosphate hydrolases"/>
    <property type="match status" value="1"/>
</dbReference>
<comment type="catalytic activity">
    <reaction evidence="1 10">
        <text>AMP + ATP = 2 ADP</text>
        <dbReference type="Rhea" id="RHEA:12973"/>
        <dbReference type="ChEBI" id="CHEBI:30616"/>
        <dbReference type="ChEBI" id="CHEBI:456215"/>
        <dbReference type="ChEBI" id="CHEBI:456216"/>
        <dbReference type="EC" id="2.7.4.3"/>
    </reaction>
</comment>
<evidence type="ECO:0000256" key="5">
    <source>
        <dbReference type="ARBA" id="ARBA00022679"/>
    </source>
</evidence>
<keyword evidence="9 10" id="KW-0539">Nucleus</keyword>
<comment type="subunit">
    <text evidence="10">Monomer and homodimer. Interacts with small ribosomal subunit protein uS11. Not a structural component of 43S pre-ribosomes, but transiently interacts with them by binding to uS11.</text>
</comment>
<dbReference type="EMBL" id="CAQQ02130197">
    <property type="status" value="NOT_ANNOTATED_CDS"/>
    <property type="molecule type" value="Genomic_DNA"/>
</dbReference>
<evidence type="ECO:0000256" key="9">
    <source>
        <dbReference type="ARBA" id="ARBA00023242"/>
    </source>
</evidence>
<proteinExistence type="inferred from homology"/>